<dbReference type="PANTHER" id="PTHR12093">
    <property type="entry name" value="NCK-ASSOCIATED PROTEIN 1"/>
    <property type="match status" value="1"/>
</dbReference>
<reference evidence="2" key="1">
    <citation type="submission" date="2023-03" db="EMBL/GenBank/DDBJ databases">
        <authorList>
            <person name="Steffen K."/>
            <person name="Cardenas P."/>
        </authorList>
    </citation>
    <scope>NUCLEOTIDE SEQUENCE</scope>
</reference>
<organism evidence="2 3">
    <name type="scientific">Geodia barretti</name>
    <name type="common">Barrett's horny sponge</name>
    <dbReference type="NCBI Taxonomy" id="519541"/>
    <lineage>
        <taxon>Eukaryota</taxon>
        <taxon>Metazoa</taxon>
        <taxon>Porifera</taxon>
        <taxon>Demospongiae</taxon>
        <taxon>Heteroscleromorpha</taxon>
        <taxon>Tetractinellida</taxon>
        <taxon>Astrophorina</taxon>
        <taxon>Geodiidae</taxon>
        <taxon>Geodia</taxon>
    </lineage>
</organism>
<dbReference type="Proteomes" id="UP001174909">
    <property type="component" value="Unassembled WGS sequence"/>
</dbReference>
<dbReference type="EMBL" id="CASHTH010000719">
    <property type="protein sequence ID" value="CAI8006775.1"/>
    <property type="molecule type" value="Genomic_DNA"/>
</dbReference>
<keyword evidence="3" id="KW-1185">Reference proteome</keyword>
<dbReference type="GO" id="GO:0030031">
    <property type="term" value="P:cell projection assembly"/>
    <property type="evidence" value="ECO:0007669"/>
    <property type="project" value="TreeGrafter"/>
</dbReference>
<dbReference type="GO" id="GO:0031209">
    <property type="term" value="C:SCAR complex"/>
    <property type="evidence" value="ECO:0007669"/>
    <property type="project" value="TreeGrafter"/>
</dbReference>
<dbReference type="GO" id="GO:0016477">
    <property type="term" value="P:cell migration"/>
    <property type="evidence" value="ECO:0007669"/>
    <property type="project" value="TreeGrafter"/>
</dbReference>
<dbReference type="PANTHER" id="PTHR12093:SF10">
    <property type="entry name" value="MEMBRANE-ASSOCIATED PROTEIN HEM"/>
    <property type="match status" value="1"/>
</dbReference>
<comment type="caution">
    <text evidence="2">The sequence shown here is derived from an EMBL/GenBank/DDBJ whole genome shotgun (WGS) entry which is preliminary data.</text>
</comment>
<evidence type="ECO:0000313" key="2">
    <source>
        <dbReference type="EMBL" id="CAI8006775.1"/>
    </source>
</evidence>
<proteinExistence type="inferred from homology"/>
<dbReference type="GO" id="GO:0030866">
    <property type="term" value="P:cortical actin cytoskeleton organization"/>
    <property type="evidence" value="ECO:0007669"/>
    <property type="project" value="TreeGrafter"/>
</dbReference>
<gene>
    <name evidence="2" type="ORF">GBAR_LOCUS4895</name>
</gene>
<protein>
    <submittedName>
        <fullName evidence="2">Nck-associated protein 1-like</fullName>
    </submittedName>
</protein>
<dbReference type="AlphaFoldDB" id="A0AA35W9K1"/>
<sequence>MHRSSAVTSASIYERKFAEKLTILNQRGQGILIRVYNIKKSCLDPNTRPACLSDRTLDSAIKHINKKFPNVDTKDKSHLTAISSLQKDIMQHLPNYYHTFVDVMEFRDVTNEVVTSVATSQFFFDITTNVDLTSSLLELVATYASIMILLSQVDDRRTIAGLFNVAHEMSRGSQDPSFPRLGQMFTEYDHALRKISEDFIPLAKVIVQAVMSLRPLYQRRNLPAYQLRSQGQLSASANPNLMLQPMLSNELSCDLLSLETMHRWILFGFLLCHSQLSSYPGASDLWKLALYDGFYLTLCRDEAIAVHGVFEKLLSDSKDKNDRRRASEAAEALNQALQNAGALHRDRRRYLRTALSELHQLLSDSPGLCGPKALTVLLALTLARDEVLWLMKHMLAPPPKGKHRPNPDDYQDPALPELLFNIVEVKDS</sequence>
<accession>A0AA35W9K1</accession>
<dbReference type="GO" id="GO:0000902">
    <property type="term" value="P:cell morphogenesis"/>
    <property type="evidence" value="ECO:0007669"/>
    <property type="project" value="TreeGrafter"/>
</dbReference>
<dbReference type="Pfam" id="PF09735">
    <property type="entry name" value="Nckap1"/>
    <property type="match status" value="1"/>
</dbReference>
<name>A0AA35W9K1_GEOBA</name>
<comment type="similarity">
    <text evidence="1">Belongs to the HEM-1/HEM-2 family.</text>
</comment>
<dbReference type="InterPro" id="IPR019137">
    <property type="entry name" value="Nck-associated_protein-1"/>
</dbReference>
<evidence type="ECO:0000256" key="1">
    <source>
        <dbReference type="ARBA" id="ARBA00037947"/>
    </source>
</evidence>
<evidence type="ECO:0000313" key="3">
    <source>
        <dbReference type="Proteomes" id="UP001174909"/>
    </source>
</evidence>